<evidence type="ECO:0000313" key="2">
    <source>
        <dbReference type="EMBL" id="HJD53607.1"/>
    </source>
</evidence>
<protein>
    <submittedName>
        <fullName evidence="2">3'-5' exonuclease</fullName>
    </submittedName>
</protein>
<dbReference type="GO" id="GO:0003676">
    <property type="term" value="F:nucleic acid binding"/>
    <property type="evidence" value="ECO:0007669"/>
    <property type="project" value="InterPro"/>
</dbReference>
<keyword evidence="2" id="KW-0540">Nuclease</keyword>
<reference evidence="2" key="1">
    <citation type="journal article" date="2021" name="PeerJ">
        <title>Extensive microbial diversity within the chicken gut microbiome revealed by metagenomics and culture.</title>
        <authorList>
            <person name="Gilroy R."/>
            <person name="Ravi A."/>
            <person name="Getino M."/>
            <person name="Pursley I."/>
            <person name="Horton D.L."/>
            <person name="Alikhan N.F."/>
            <person name="Baker D."/>
            <person name="Gharbi K."/>
            <person name="Hall N."/>
            <person name="Watson M."/>
            <person name="Adriaenssens E.M."/>
            <person name="Foster-Nyarko E."/>
            <person name="Jarju S."/>
            <person name="Secka A."/>
            <person name="Antonio M."/>
            <person name="Oren A."/>
            <person name="Chaudhuri R.R."/>
            <person name="La Ragione R."/>
            <person name="Hildebrand F."/>
            <person name="Pallen M.J."/>
        </authorList>
    </citation>
    <scope>NUCLEOTIDE SEQUENCE</scope>
    <source>
        <strain evidence="2">MalCec1-1739</strain>
    </source>
</reference>
<dbReference type="InterPro" id="IPR013520">
    <property type="entry name" value="Ribonucl_H"/>
</dbReference>
<dbReference type="AlphaFoldDB" id="A0A9D2UJG3"/>
<dbReference type="Gene3D" id="3.30.420.10">
    <property type="entry name" value="Ribonuclease H-like superfamily/Ribonuclease H"/>
    <property type="match status" value="1"/>
</dbReference>
<dbReference type="GO" id="GO:0006259">
    <property type="term" value="P:DNA metabolic process"/>
    <property type="evidence" value="ECO:0007669"/>
    <property type="project" value="UniProtKB-ARBA"/>
</dbReference>
<evidence type="ECO:0000313" key="3">
    <source>
        <dbReference type="Proteomes" id="UP000787625"/>
    </source>
</evidence>
<dbReference type="GO" id="GO:0008408">
    <property type="term" value="F:3'-5' exonuclease activity"/>
    <property type="evidence" value="ECO:0007669"/>
    <property type="project" value="TreeGrafter"/>
</dbReference>
<proteinExistence type="predicted"/>
<dbReference type="Pfam" id="PF00929">
    <property type="entry name" value="RNase_T"/>
    <property type="match status" value="1"/>
</dbReference>
<dbReference type="InterPro" id="IPR036397">
    <property type="entry name" value="RNaseH_sf"/>
</dbReference>
<dbReference type="Proteomes" id="UP000787625">
    <property type="component" value="Unassembled WGS sequence"/>
</dbReference>
<keyword evidence="2" id="KW-0269">Exonuclease</keyword>
<dbReference type="PANTHER" id="PTHR30231">
    <property type="entry name" value="DNA POLYMERASE III SUBUNIT EPSILON"/>
    <property type="match status" value="1"/>
</dbReference>
<feature type="domain" description="Exonuclease" evidence="1">
    <location>
        <begin position="3"/>
        <end position="169"/>
    </location>
</feature>
<dbReference type="CDD" id="cd06130">
    <property type="entry name" value="DNA_pol_III_epsilon_like"/>
    <property type="match status" value="1"/>
</dbReference>
<dbReference type="SUPFAM" id="SSF53098">
    <property type="entry name" value="Ribonuclease H-like"/>
    <property type="match status" value="1"/>
</dbReference>
<dbReference type="GO" id="GO:0005829">
    <property type="term" value="C:cytosol"/>
    <property type="evidence" value="ECO:0007669"/>
    <property type="project" value="TreeGrafter"/>
</dbReference>
<organism evidence="2 3">
    <name type="scientific">Candidatus Avibacteroides avistercoris</name>
    <dbReference type="NCBI Taxonomy" id="2840690"/>
    <lineage>
        <taxon>Bacteria</taxon>
        <taxon>Pseudomonadati</taxon>
        <taxon>Bacteroidota</taxon>
        <taxon>Bacteroidia</taxon>
        <taxon>Bacteroidales</taxon>
        <taxon>Bacteroidaceae</taxon>
        <taxon>Bacteroidaceae incertae sedis</taxon>
        <taxon>Candidatus Avibacteroides</taxon>
    </lineage>
</organism>
<dbReference type="EMBL" id="DWUP01000184">
    <property type="protein sequence ID" value="HJD53607.1"/>
    <property type="molecule type" value="Genomic_DNA"/>
</dbReference>
<sequence>MTDFAAIDFEIANRHRSSICSVGLVVVRGGGVDNTYYSLIKPRPEYYEWSMTAIHGLDAQSTRDARTFPDVWRDIEPIIAGLPLVAHNAAFDSGCLKAAFAAYGMDYPGYTFGCTCKAARRHFGRQVPDYRLGTVSQACGYDLTRHHNALADAEACAHIAIHIMKTNEQNILDLQT</sequence>
<gene>
    <name evidence="2" type="ORF">IAA93_07790</name>
</gene>
<evidence type="ECO:0000259" key="1">
    <source>
        <dbReference type="SMART" id="SM00479"/>
    </source>
</evidence>
<keyword evidence="2" id="KW-0378">Hydrolase</keyword>
<accession>A0A9D2UJG3</accession>
<dbReference type="InterPro" id="IPR012337">
    <property type="entry name" value="RNaseH-like_sf"/>
</dbReference>
<comment type="caution">
    <text evidence="2">The sequence shown here is derived from an EMBL/GenBank/DDBJ whole genome shotgun (WGS) entry which is preliminary data.</text>
</comment>
<reference evidence="2" key="2">
    <citation type="submission" date="2021-04" db="EMBL/GenBank/DDBJ databases">
        <authorList>
            <person name="Gilroy R."/>
        </authorList>
    </citation>
    <scope>NUCLEOTIDE SEQUENCE</scope>
    <source>
        <strain evidence="2">MalCec1-1739</strain>
    </source>
</reference>
<dbReference type="SMART" id="SM00479">
    <property type="entry name" value="EXOIII"/>
    <property type="match status" value="1"/>
</dbReference>
<dbReference type="PANTHER" id="PTHR30231:SF42">
    <property type="entry name" value="EXONUCLEASE"/>
    <property type="match status" value="1"/>
</dbReference>
<name>A0A9D2UJG3_9BACT</name>